<evidence type="ECO:0000313" key="2">
    <source>
        <dbReference type="Proteomes" id="UP000037136"/>
    </source>
</evidence>
<name>A0A2A9PBD9_OPHUN</name>
<dbReference type="GO" id="GO:0034551">
    <property type="term" value="P:mitochondrial respiratory chain complex III assembly"/>
    <property type="evidence" value="ECO:0007669"/>
    <property type="project" value="TreeGrafter"/>
</dbReference>
<evidence type="ECO:0000313" key="1">
    <source>
        <dbReference type="EMBL" id="PFH58608.1"/>
    </source>
</evidence>
<reference evidence="1 2" key="2">
    <citation type="journal article" date="2017" name="Sci. Rep.">
        <title>Ant-infecting Ophiocordyceps genomes reveal a high diversity of potential behavioral manipulation genes and a possible major role for enterotoxins.</title>
        <authorList>
            <person name="de Bekker C."/>
            <person name="Ohm R.A."/>
            <person name="Evans H.C."/>
            <person name="Brachmann A."/>
            <person name="Hughes D.P."/>
        </authorList>
    </citation>
    <scope>NUCLEOTIDE SEQUENCE [LARGE SCALE GENOMIC DNA]</scope>
    <source>
        <strain evidence="1 2">SC16a</strain>
    </source>
</reference>
<dbReference type="GO" id="GO:0061671">
    <property type="term" value="C:Cbp3p-Cbp6 complex"/>
    <property type="evidence" value="ECO:0007669"/>
    <property type="project" value="InterPro"/>
</dbReference>
<dbReference type="PANTHER" id="PTHR28250:SF1">
    <property type="entry name" value="CYTOCHROME B PRE-MRNA-PROCESSING PROTEIN 6"/>
    <property type="match status" value="1"/>
</dbReference>
<proteinExistence type="predicted"/>
<comment type="caution">
    <text evidence="1">The sequence shown here is derived from an EMBL/GenBank/DDBJ whole genome shotgun (WGS) entry which is preliminary data.</text>
</comment>
<dbReference type="Proteomes" id="UP000037136">
    <property type="component" value="Unassembled WGS sequence"/>
</dbReference>
<gene>
    <name evidence="1" type="ORF">XA68_13449</name>
</gene>
<organism evidence="1 2">
    <name type="scientific">Ophiocordyceps unilateralis</name>
    <name type="common">Zombie-ant fungus</name>
    <name type="synonym">Torrubia unilateralis</name>
    <dbReference type="NCBI Taxonomy" id="268505"/>
    <lineage>
        <taxon>Eukaryota</taxon>
        <taxon>Fungi</taxon>
        <taxon>Dikarya</taxon>
        <taxon>Ascomycota</taxon>
        <taxon>Pezizomycotina</taxon>
        <taxon>Sordariomycetes</taxon>
        <taxon>Hypocreomycetidae</taxon>
        <taxon>Hypocreales</taxon>
        <taxon>Ophiocordycipitaceae</taxon>
        <taxon>Ophiocordyceps</taxon>
    </lineage>
</organism>
<dbReference type="STRING" id="268505.A0A2A9PBD9"/>
<dbReference type="PANTHER" id="PTHR28250">
    <property type="entry name" value="CYTOCHROME B PRE-MRNA-PROCESSING PROTEIN 6"/>
    <property type="match status" value="1"/>
</dbReference>
<protein>
    <submittedName>
        <fullName evidence="1">Uncharacterized protein</fullName>
    </submittedName>
</protein>
<dbReference type="GO" id="GO:0043022">
    <property type="term" value="F:ribosome binding"/>
    <property type="evidence" value="ECO:0007669"/>
    <property type="project" value="InterPro"/>
</dbReference>
<accession>A0A2A9PBD9</accession>
<sequence>MSRSVARRVYADVLAKWPTQLLRPDYQLQDVLSKAVDERFKVYQPSMEAEELQKARALQSLLQDKFRDKYKLRGPMLEPKFQPTYFADLVNEIDEAPKRSWLGRVGKRLSGLIRLR</sequence>
<dbReference type="InterPro" id="IPR037653">
    <property type="entry name" value="Cbp6"/>
</dbReference>
<reference evidence="1 2" key="1">
    <citation type="journal article" date="2015" name="BMC Genomics">
        <title>Gene expression during zombie ant biting behavior reflects the complexity underlying fungal parasitic behavioral manipulation.</title>
        <authorList>
            <person name="de Bekker C."/>
            <person name="Ohm R.A."/>
            <person name="Loreto R.G."/>
            <person name="Sebastian A."/>
            <person name="Albert I."/>
            <person name="Merrow M."/>
            <person name="Brachmann A."/>
            <person name="Hughes D.P."/>
        </authorList>
    </citation>
    <scope>NUCLEOTIDE SEQUENCE [LARGE SCALE GENOMIC DNA]</scope>
    <source>
        <strain evidence="1 2">SC16a</strain>
    </source>
</reference>
<dbReference type="OrthoDB" id="2107880at2759"/>
<dbReference type="AlphaFoldDB" id="A0A2A9PBD9"/>
<keyword evidence="2" id="KW-1185">Reference proteome</keyword>
<dbReference type="EMBL" id="LAZP02000275">
    <property type="protein sequence ID" value="PFH58608.1"/>
    <property type="molecule type" value="Genomic_DNA"/>
</dbReference>
<dbReference type="Pfam" id="PF20180">
    <property type="entry name" value="UQCC2_CBP6"/>
    <property type="match status" value="1"/>
</dbReference>